<dbReference type="KEGG" id="psoj:PHYSODRAFT_330603"/>
<feature type="compositionally biased region" description="Polar residues" evidence="1">
    <location>
        <begin position="17"/>
        <end position="30"/>
    </location>
</feature>
<protein>
    <recommendedName>
        <fullName evidence="4">Retrotransposon gag domain-containing protein</fullName>
    </recommendedName>
</protein>
<dbReference type="Proteomes" id="UP000002640">
    <property type="component" value="Unassembled WGS sequence"/>
</dbReference>
<name>G4ZEL7_PHYSP</name>
<dbReference type="OMA" id="VRTMANS"/>
<dbReference type="RefSeq" id="XP_009525598.1">
    <property type="nucleotide sequence ID" value="XM_009527303.1"/>
</dbReference>
<dbReference type="AlphaFoldDB" id="G4ZEL7"/>
<evidence type="ECO:0000313" key="2">
    <source>
        <dbReference type="EMBL" id="EGZ16540.1"/>
    </source>
</evidence>
<evidence type="ECO:0000313" key="3">
    <source>
        <dbReference type="Proteomes" id="UP000002640"/>
    </source>
</evidence>
<dbReference type="InParanoid" id="G4ZEL7"/>
<accession>G4ZEL7</accession>
<keyword evidence="3" id="KW-1185">Reference proteome</keyword>
<dbReference type="GeneID" id="20646144"/>
<gene>
    <name evidence="2" type="ORF">PHYSODRAFT_330603</name>
</gene>
<sequence length="645" mass="70893">MVRVPGSLEDAQAEFGQGNQASTENGSPSTLLIDDGSADRQSLGRGSTDGTEEGLDANRGLPDESPPAQAGIQPPSARSFKKKPARSKSSRKKMKAPDSDADDRFDLALTVTEAQLAAAYYRKELHAFLLQDGVMKLLRPKLLGDLAGPVSQPTSGPDKLAAVQTLLRLFKEVGIIAGALDAQSLFDLKLSEIQNSTQTLFQLLKPLIVPGAFQIDSIQTSANAQPRRPNGDIVPIRICDRRGRAERAEHEVAAPVREPKIAAASVHHSPEKLDSFFHAAMERFRKEQQLPGTARKLQPTGDQDVDMESVGSPIRHSASWEFDPDDLDLGRPARAVIATTASTSAGGTGAAPRIRVSAMSELKEFSGKDGDEDRSRSWVKKVRSAFVCNQAPDDEKCLVFGDLLTGPSRNWYRQLSGTTRTTWKDLLQSFQIQYCGRCVSVARQYYHARKRSDESPLEYLHRLNVAGLRTRLQVKDGPPDVRREHVEHFIETLDDRDLADQLALLRIPDADILEEVCDLASAPKRDRARQCMARSSPVRSHQLPPVTAQCERSRYRATLVTPTLDQVDRVKMEICAECTRPRLATATERLNIAPLVKTGVYRNKIATVRIVGPVNTRCQTTWGRPSSGALIVGLSSMMIWDVGSG</sequence>
<organism evidence="2 3">
    <name type="scientific">Phytophthora sojae (strain P6497)</name>
    <name type="common">Soybean stem and root rot agent</name>
    <name type="synonym">Phytophthora megasperma f. sp. glycines</name>
    <dbReference type="NCBI Taxonomy" id="1094619"/>
    <lineage>
        <taxon>Eukaryota</taxon>
        <taxon>Sar</taxon>
        <taxon>Stramenopiles</taxon>
        <taxon>Oomycota</taxon>
        <taxon>Peronosporomycetes</taxon>
        <taxon>Peronosporales</taxon>
        <taxon>Peronosporaceae</taxon>
        <taxon>Phytophthora</taxon>
    </lineage>
</organism>
<dbReference type="EMBL" id="JH159154">
    <property type="protein sequence ID" value="EGZ16540.1"/>
    <property type="molecule type" value="Genomic_DNA"/>
</dbReference>
<feature type="compositionally biased region" description="Basic residues" evidence="1">
    <location>
        <begin position="79"/>
        <end position="94"/>
    </location>
</feature>
<proteinExistence type="predicted"/>
<evidence type="ECO:0000256" key="1">
    <source>
        <dbReference type="SAM" id="MobiDB-lite"/>
    </source>
</evidence>
<reference evidence="2 3" key="1">
    <citation type="journal article" date="2006" name="Science">
        <title>Phytophthora genome sequences uncover evolutionary origins and mechanisms of pathogenesis.</title>
        <authorList>
            <person name="Tyler B.M."/>
            <person name="Tripathy S."/>
            <person name="Zhang X."/>
            <person name="Dehal P."/>
            <person name="Jiang R.H."/>
            <person name="Aerts A."/>
            <person name="Arredondo F.D."/>
            <person name="Baxter L."/>
            <person name="Bensasson D."/>
            <person name="Beynon J.L."/>
            <person name="Chapman J."/>
            <person name="Damasceno C.M."/>
            <person name="Dorrance A.E."/>
            <person name="Dou D."/>
            <person name="Dickerman A.W."/>
            <person name="Dubchak I.L."/>
            <person name="Garbelotto M."/>
            <person name="Gijzen M."/>
            <person name="Gordon S.G."/>
            <person name="Govers F."/>
            <person name="Grunwald N.J."/>
            <person name="Huang W."/>
            <person name="Ivors K.L."/>
            <person name="Jones R.W."/>
            <person name="Kamoun S."/>
            <person name="Krampis K."/>
            <person name="Lamour K.H."/>
            <person name="Lee M.K."/>
            <person name="McDonald W.H."/>
            <person name="Medina M."/>
            <person name="Meijer H.J."/>
            <person name="Nordberg E.K."/>
            <person name="Maclean D.J."/>
            <person name="Ospina-Giraldo M.D."/>
            <person name="Morris P.F."/>
            <person name="Phuntumart V."/>
            <person name="Putnam N.H."/>
            <person name="Rash S."/>
            <person name="Rose J.K."/>
            <person name="Sakihama Y."/>
            <person name="Salamov A.A."/>
            <person name="Savidor A."/>
            <person name="Scheuring C.F."/>
            <person name="Smith B.M."/>
            <person name="Sobral B.W."/>
            <person name="Terry A."/>
            <person name="Torto-Alalibo T.A."/>
            <person name="Win J."/>
            <person name="Xu Z."/>
            <person name="Zhang H."/>
            <person name="Grigoriev I.V."/>
            <person name="Rokhsar D.S."/>
            <person name="Boore J.L."/>
        </authorList>
    </citation>
    <scope>NUCLEOTIDE SEQUENCE [LARGE SCALE GENOMIC DNA]</scope>
    <source>
        <strain evidence="2 3">P6497</strain>
    </source>
</reference>
<evidence type="ECO:0008006" key="4">
    <source>
        <dbReference type="Google" id="ProtNLM"/>
    </source>
</evidence>
<feature type="region of interest" description="Disordered" evidence="1">
    <location>
        <begin position="1"/>
        <end position="101"/>
    </location>
</feature>